<dbReference type="InterPro" id="IPR058442">
    <property type="entry name" value="DUF8129"/>
</dbReference>
<reference evidence="3 6" key="2">
    <citation type="submission" date="2018-10" db="EMBL/GenBank/DDBJ databases">
        <title>Sequencing the genomes of 1000 actinobacteria strains.</title>
        <authorList>
            <person name="Klenk H.-P."/>
        </authorList>
    </citation>
    <scope>NUCLEOTIDE SEQUENCE [LARGE SCALE GENOMIC DNA]</scope>
    <source>
        <strain evidence="3 6">DSM 45119</strain>
    </source>
</reference>
<evidence type="ECO:0000313" key="4">
    <source>
        <dbReference type="EMBL" id="SFM82448.1"/>
    </source>
</evidence>
<dbReference type="RefSeq" id="WP_093146963.1">
    <property type="nucleotide sequence ID" value="NZ_FOUP01000001.1"/>
</dbReference>
<keyword evidence="6" id="KW-1185">Reference proteome</keyword>
<name>A0A1I4U057_9PSEU</name>
<evidence type="ECO:0000256" key="1">
    <source>
        <dbReference type="SAM" id="MobiDB-lite"/>
    </source>
</evidence>
<sequence>MSPHELPIIDYDNIPVGSLQHRIRSLPADEIKLLLDHERTHNHRAQVCEILQNRLNELRAGAQPSGGSQDDKPLEAEDTAGGSPVDPSGSPEPMHPPRHGMAGQPGKPKGDRPRGQ</sequence>
<dbReference type="OrthoDB" id="5187212at2"/>
<evidence type="ECO:0000313" key="3">
    <source>
        <dbReference type="EMBL" id="RKT88619.1"/>
    </source>
</evidence>
<organism evidence="4 5">
    <name type="scientific">Saccharopolyspora antimicrobica</name>
    <dbReference type="NCBI Taxonomy" id="455193"/>
    <lineage>
        <taxon>Bacteria</taxon>
        <taxon>Bacillati</taxon>
        <taxon>Actinomycetota</taxon>
        <taxon>Actinomycetes</taxon>
        <taxon>Pseudonocardiales</taxon>
        <taxon>Pseudonocardiaceae</taxon>
        <taxon>Saccharopolyspora</taxon>
    </lineage>
</organism>
<feature type="region of interest" description="Disordered" evidence="1">
    <location>
        <begin position="59"/>
        <end position="116"/>
    </location>
</feature>
<gene>
    <name evidence="3" type="ORF">ATL45_7057</name>
    <name evidence="4" type="ORF">SAMN05421805_1011658</name>
</gene>
<dbReference type="Proteomes" id="UP000199398">
    <property type="component" value="Unassembled WGS sequence"/>
</dbReference>
<dbReference type="STRING" id="455193.SAMN05421805_1011658"/>
<evidence type="ECO:0000259" key="2">
    <source>
        <dbReference type="Pfam" id="PF26450"/>
    </source>
</evidence>
<reference evidence="4 5" key="1">
    <citation type="submission" date="2016-10" db="EMBL/GenBank/DDBJ databases">
        <authorList>
            <person name="de Groot N.N."/>
        </authorList>
    </citation>
    <scope>NUCLEOTIDE SEQUENCE [LARGE SCALE GENOMIC DNA]</scope>
    <source>
        <strain evidence="4 5">CPCC 201259</strain>
    </source>
</reference>
<accession>A0A1I4U057</accession>
<dbReference type="EMBL" id="FOUP01000001">
    <property type="protein sequence ID" value="SFM82448.1"/>
    <property type="molecule type" value="Genomic_DNA"/>
</dbReference>
<evidence type="ECO:0000313" key="6">
    <source>
        <dbReference type="Proteomes" id="UP000270697"/>
    </source>
</evidence>
<feature type="domain" description="DUF8129" evidence="2">
    <location>
        <begin position="16"/>
        <end position="60"/>
    </location>
</feature>
<dbReference type="Pfam" id="PF26450">
    <property type="entry name" value="DUF8129"/>
    <property type="match status" value="1"/>
</dbReference>
<dbReference type="EMBL" id="RBXX01000002">
    <property type="protein sequence ID" value="RKT88619.1"/>
    <property type="molecule type" value="Genomic_DNA"/>
</dbReference>
<dbReference type="Proteomes" id="UP000270697">
    <property type="component" value="Unassembled WGS sequence"/>
</dbReference>
<evidence type="ECO:0000313" key="5">
    <source>
        <dbReference type="Proteomes" id="UP000199398"/>
    </source>
</evidence>
<dbReference type="AlphaFoldDB" id="A0A1I4U057"/>
<proteinExistence type="predicted"/>
<protein>
    <recommendedName>
        <fullName evidence="2">DUF8129 domain-containing protein</fullName>
    </recommendedName>
</protein>